<name>A0A4Y8WFR1_9VIBR</name>
<accession>A0A4Y8WFR1</accession>
<reference evidence="2 3" key="1">
    <citation type="submission" date="2019-01" db="EMBL/GenBank/DDBJ databases">
        <title>Vibrio BEI176 sp. nov, a marine bacterium isolated from China: eastern marignal seas.</title>
        <authorList>
            <person name="Li B."/>
        </authorList>
    </citation>
    <scope>NUCLEOTIDE SEQUENCE [LARGE SCALE GENOMIC DNA]</scope>
    <source>
        <strain evidence="2 3">BEI176</strain>
    </source>
</reference>
<gene>
    <name evidence="2" type="ORF">ELS82_09650</name>
</gene>
<sequence length="535" mass="62106">MDANALTVLAILVAGYTLLAEEKRIDLKLRFSWADKSVVGFLVSALLYTIYLPVLSAIDLALPFKWLWGFDEKITAFTAIVAILLYLALKLGGKCLPKSKTADWQKASSHLLRNQKFEQLAFLLDKYHHQFLLAFHDRWFDRVRSRLMAPYRPSIQDLIELELGKEPDDSSMSSRVKTTLINLMKPFAFTLSYCLPDHRKYREDVSASISAIFKSHLFVRHLAQTQPLLCAKFTKVRFSADDEFTTLFLKELIANTSSPLYRELQDNQNCSYTGEYYIDDSNPLLSFYFKDIEIASQVGVWKPIGDYTKEFIKKQKGEDNYYNKPFSYTYYEEEKWTCPIFVSIHFFTVMTSRAIHMGHQDHMWLMYIERYVDEMLNNYMPSPDVDKEKEFPTRFDYLIYQSLDALRDWVGAATYDSDENSKVQLNASSVPIKWAASTLGSTLYTLVKSNKLTDSQYAYYLEMIVELMNELDASSNKTLSKRILEYATRKNELSSPDRVVIEDLIRYYSQVDHVLKSKESTFEKELSNLNGAPIR</sequence>
<dbReference type="Proteomes" id="UP000297753">
    <property type="component" value="Unassembled WGS sequence"/>
</dbReference>
<dbReference type="RefSeq" id="WP_134835301.1">
    <property type="nucleotide sequence ID" value="NZ_SATR01000012.1"/>
</dbReference>
<evidence type="ECO:0000256" key="1">
    <source>
        <dbReference type="SAM" id="Phobius"/>
    </source>
</evidence>
<feature type="transmembrane region" description="Helical" evidence="1">
    <location>
        <begin position="39"/>
        <end position="62"/>
    </location>
</feature>
<dbReference type="AlphaFoldDB" id="A0A4Y8WFR1"/>
<evidence type="ECO:0000313" key="2">
    <source>
        <dbReference type="EMBL" id="TFH91762.1"/>
    </source>
</evidence>
<comment type="caution">
    <text evidence="2">The sequence shown here is derived from an EMBL/GenBank/DDBJ whole genome shotgun (WGS) entry which is preliminary data.</text>
</comment>
<keyword evidence="3" id="KW-1185">Reference proteome</keyword>
<keyword evidence="1" id="KW-0812">Transmembrane</keyword>
<feature type="transmembrane region" description="Helical" evidence="1">
    <location>
        <begin position="74"/>
        <end position="93"/>
    </location>
</feature>
<organism evidence="2 3">
    <name type="scientific">Vibrio ouci</name>
    <dbReference type="NCBI Taxonomy" id="2499078"/>
    <lineage>
        <taxon>Bacteria</taxon>
        <taxon>Pseudomonadati</taxon>
        <taxon>Pseudomonadota</taxon>
        <taxon>Gammaproteobacteria</taxon>
        <taxon>Vibrionales</taxon>
        <taxon>Vibrionaceae</taxon>
        <taxon>Vibrio</taxon>
    </lineage>
</organism>
<protein>
    <submittedName>
        <fullName evidence="2">Uncharacterized protein</fullName>
    </submittedName>
</protein>
<dbReference type="OrthoDB" id="6810907at2"/>
<dbReference type="EMBL" id="SATR01000012">
    <property type="protein sequence ID" value="TFH91762.1"/>
    <property type="molecule type" value="Genomic_DNA"/>
</dbReference>
<evidence type="ECO:0000313" key="3">
    <source>
        <dbReference type="Proteomes" id="UP000297753"/>
    </source>
</evidence>
<keyword evidence="1" id="KW-1133">Transmembrane helix</keyword>
<proteinExistence type="predicted"/>
<keyword evidence="1" id="KW-0472">Membrane</keyword>